<dbReference type="CDD" id="cd03786">
    <property type="entry name" value="GTB_UDP-GlcNAc_2-Epimerase"/>
    <property type="match status" value="1"/>
</dbReference>
<reference evidence="3" key="1">
    <citation type="journal article" date="2020" name="mSystems">
        <title>Genome- and Community-Level Interaction Insights into Carbon Utilization and Element Cycling Functions of Hydrothermarchaeota in Hydrothermal Sediment.</title>
        <authorList>
            <person name="Zhou Z."/>
            <person name="Liu Y."/>
            <person name="Xu W."/>
            <person name="Pan J."/>
            <person name="Luo Z.H."/>
            <person name="Li M."/>
        </authorList>
    </citation>
    <scope>NUCLEOTIDE SEQUENCE [LARGE SCALE GENOMIC DNA]</scope>
    <source>
        <strain evidence="3">SpSt-464</strain>
    </source>
</reference>
<evidence type="ECO:0000259" key="2">
    <source>
        <dbReference type="Pfam" id="PF02350"/>
    </source>
</evidence>
<evidence type="ECO:0000256" key="1">
    <source>
        <dbReference type="RuleBase" id="RU003513"/>
    </source>
</evidence>
<dbReference type="NCBIfam" id="TIGR00236">
    <property type="entry name" value="wecB"/>
    <property type="match status" value="1"/>
</dbReference>
<dbReference type="InterPro" id="IPR029767">
    <property type="entry name" value="WecB-like"/>
</dbReference>
<feature type="domain" description="UDP-N-acetylglucosamine 2-epimerase" evidence="2">
    <location>
        <begin position="25"/>
        <end position="344"/>
    </location>
</feature>
<dbReference type="SUPFAM" id="SSF53756">
    <property type="entry name" value="UDP-Glycosyltransferase/glycogen phosphorylase"/>
    <property type="match status" value="1"/>
</dbReference>
<dbReference type="GO" id="GO:0008761">
    <property type="term" value="F:UDP-N-acetylglucosamine 2-epimerase activity"/>
    <property type="evidence" value="ECO:0007669"/>
    <property type="project" value="UniProtKB-EC"/>
</dbReference>
<proteinExistence type="inferred from homology"/>
<sequence>MKKIVVLIGARPQFIKHAPVNIQLKKFFKLILVHSGQHYDYAMSEIFFKSLKLPKPDYNLEVGSKTHAQQTGEIMEKFENVLIKEKPAGVIVYGDTNTTLAGAITTSKLNIPLVHIEAGLRSKNIFMPEEINRIVTDRISDHLFAPSKSALLNLKKEGLDGIFSGDVMFDLFLMCEKDIERKIDKDLIEKVKAKDFALLTIHRESNTKKESLKRILKNISRLNYKIIFPVHPRTKNVLTGQKNYKNIEFIQPVGYFETLFLLKNCRMVLTDSGGLQKEAYFAKKPCVTLRSETEWEETVKSGYNILSPFGENVDENIERKFKKKKYENFYGDGNASRIIADKLKELL</sequence>
<comment type="similarity">
    <text evidence="1">Belongs to the UDP-N-acetylglucosamine 2-epimerase family.</text>
</comment>
<comment type="caution">
    <text evidence="3">The sequence shown here is derived from an EMBL/GenBank/DDBJ whole genome shotgun (WGS) entry which is preliminary data.</text>
</comment>
<name>A0A7C3J6U7_UNCW3</name>
<dbReference type="EMBL" id="DSTT01000005">
    <property type="protein sequence ID" value="HFK24274.1"/>
    <property type="molecule type" value="Genomic_DNA"/>
</dbReference>
<dbReference type="AlphaFoldDB" id="A0A7C3J6U7"/>
<protein>
    <submittedName>
        <fullName evidence="3">UDP-N-acetylglucosamine 2-epimerase (Non-hydrolyzing)</fullName>
        <ecNumber evidence="3">5.1.3.14</ecNumber>
    </submittedName>
</protein>
<evidence type="ECO:0000313" key="3">
    <source>
        <dbReference type="EMBL" id="HFK24274.1"/>
    </source>
</evidence>
<dbReference type="EC" id="5.1.3.14" evidence="3"/>
<dbReference type="PANTHER" id="PTHR43174:SF1">
    <property type="entry name" value="UDP-N-ACETYLGLUCOSAMINE 2-EPIMERASE"/>
    <property type="match status" value="1"/>
</dbReference>
<organism evidence="3">
    <name type="scientific">candidate division WOR-3 bacterium</name>
    <dbReference type="NCBI Taxonomy" id="2052148"/>
    <lineage>
        <taxon>Bacteria</taxon>
        <taxon>Bacteria division WOR-3</taxon>
    </lineage>
</organism>
<accession>A0A7C3J6U7</accession>
<dbReference type="Pfam" id="PF02350">
    <property type="entry name" value="Epimerase_2"/>
    <property type="match status" value="1"/>
</dbReference>
<dbReference type="PANTHER" id="PTHR43174">
    <property type="entry name" value="UDP-N-ACETYLGLUCOSAMINE 2-EPIMERASE"/>
    <property type="match status" value="1"/>
</dbReference>
<keyword evidence="1 3" id="KW-0413">Isomerase</keyword>
<dbReference type="Gene3D" id="3.40.50.2000">
    <property type="entry name" value="Glycogen Phosphorylase B"/>
    <property type="match status" value="2"/>
</dbReference>
<dbReference type="InterPro" id="IPR003331">
    <property type="entry name" value="UDP_GlcNAc_Epimerase_2_dom"/>
</dbReference>
<gene>
    <name evidence="3" type="ORF">ENS15_06490</name>
</gene>